<dbReference type="PANTHER" id="PTHR37825:SF1">
    <property type="entry name" value="TRNA(MET) CYTIDINE ACETATE LIGASE"/>
    <property type="match status" value="1"/>
</dbReference>
<keyword evidence="1 3" id="KW-0819">tRNA processing</keyword>
<dbReference type="GO" id="GO:0006400">
    <property type="term" value="P:tRNA modification"/>
    <property type="evidence" value="ECO:0007669"/>
    <property type="project" value="UniProtKB-UniRule"/>
</dbReference>
<dbReference type="GO" id="GO:0005737">
    <property type="term" value="C:cytoplasm"/>
    <property type="evidence" value="ECO:0007669"/>
    <property type="project" value="UniProtKB-SubCell"/>
</dbReference>
<evidence type="ECO:0000256" key="2">
    <source>
        <dbReference type="ARBA" id="ARBA00022884"/>
    </source>
</evidence>
<comment type="subcellular location">
    <subcellularLocation>
        <location evidence="3">Cytoplasm</location>
    </subcellularLocation>
</comment>
<dbReference type="GO" id="GO:0005524">
    <property type="term" value="F:ATP binding"/>
    <property type="evidence" value="ECO:0007669"/>
    <property type="project" value="UniProtKB-KW"/>
</dbReference>
<dbReference type="InterPro" id="IPR008513">
    <property type="entry name" value="tRNA(Met)_cyd_acetate_ligase"/>
</dbReference>
<keyword evidence="2 3" id="KW-0694">RNA-binding</keyword>
<organism evidence="5 6">
    <name type="scientific">Brotaphodocola catenula</name>
    <dbReference type="NCBI Taxonomy" id="2885361"/>
    <lineage>
        <taxon>Bacteria</taxon>
        <taxon>Bacillati</taxon>
        <taxon>Bacillota</taxon>
        <taxon>Clostridia</taxon>
        <taxon>Lachnospirales</taxon>
        <taxon>Lachnospiraceae</taxon>
        <taxon>Brotaphodocola</taxon>
    </lineage>
</organism>
<feature type="compositionally biased region" description="Low complexity" evidence="4">
    <location>
        <begin position="165"/>
        <end position="188"/>
    </location>
</feature>
<evidence type="ECO:0000313" key="5">
    <source>
        <dbReference type="EMBL" id="MCC2163879.1"/>
    </source>
</evidence>
<keyword evidence="3" id="KW-0820">tRNA-binding</keyword>
<feature type="binding site" evidence="3">
    <location>
        <position position="102"/>
    </location>
    <ligand>
        <name>ATP</name>
        <dbReference type="ChEBI" id="CHEBI:30616"/>
    </ligand>
</feature>
<dbReference type="NCBIfam" id="TIGR00125">
    <property type="entry name" value="cyt_tran_rel"/>
    <property type="match status" value="1"/>
</dbReference>
<feature type="binding site" evidence="3">
    <location>
        <position position="192"/>
    </location>
    <ligand>
        <name>ATP</name>
        <dbReference type="ChEBI" id="CHEBI:30616"/>
    </ligand>
</feature>
<dbReference type="HAMAP" id="MF_01539">
    <property type="entry name" value="TmcAL"/>
    <property type="match status" value="1"/>
</dbReference>
<feature type="binding site" evidence="3">
    <location>
        <begin position="7"/>
        <end position="20"/>
    </location>
    <ligand>
        <name>ATP</name>
        <dbReference type="ChEBI" id="CHEBI:30616"/>
    </ligand>
</feature>
<keyword evidence="3" id="KW-0547">Nucleotide-binding</keyword>
<dbReference type="EMBL" id="JAJEPU010000005">
    <property type="protein sequence ID" value="MCC2163879.1"/>
    <property type="molecule type" value="Genomic_DNA"/>
</dbReference>
<dbReference type="RefSeq" id="WP_308450646.1">
    <property type="nucleotide sequence ID" value="NZ_JAJEPU010000005.1"/>
</dbReference>
<sequence>MKTAGIIAEYNPFHNGHLYQIEEVRKQTGADYIVVVMSGDFVQRGEPAIFDKYTRTRMALSAGADLVLELPVSFATASAELFARGAVSLFNQIGIVDLLCFGSESGSLSDLRATAEILVHEPEEYTQSLRAFLKEGNTFPLARSLALRAFLESQNIEASPDSLTSGSESSVMLSASSSSSSSSPQIPLSSPNDILGVEYLKALIRTGSSIEPFTIRREGQGYNDTTNPEALGALHSASMSFPSASALRARIRENKENIGDGDTQREEDTETAKVANLIQTLSLWIPPSALDALNAEGALAAPIFADDFSLLLNSRLLELSQNQIPFEQFADLSPELASRLLASVLNFDSFSGRIKALKSRQYTYTRISRALLHLLLGIKTETVEEYKKSERLPYARILGFRKSASQLLSKLKANSSIPTLTKIAGAESKLSEEGVQMLREELLASHLYQSVVFQKGRLMKNEYTRSIVLLP</sequence>
<gene>
    <name evidence="3" type="primary">tmcAL</name>
    <name evidence="5" type="ORF">LKD32_03095</name>
</gene>
<dbReference type="InterPro" id="IPR014729">
    <property type="entry name" value="Rossmann-like_a/b/a_fold"/>
</dbReference>
<dbReference type="AlphaFoldDB" id="A0AAE3DJ06"/>
<dbReference type="GO" id="GO:0016879">
    <property type="term" value="F:ligase activity, forming carbon-nitrogen bonds"/>
    <property type="evidence" value="ECO:0007669"/>
    <property type="project" value="UniProtKB-UniRule"/>
</dbReference>
<keyword evidence="3" id="KW-0963">Cytoplasm</keyword>
<comment type="similarity">
    <text evidence="3">Belongs to the TmcAL family.</text>
</comment>
<evidence type="ECO:0000313" key="6">
    <source>
        <dbReference type="Proteomes" id="UP001198962"/>
    </source>
</evidence>
<evidence type="ECO:0000256" key="3">
    <source>
        <dbReference type="HAMAP-Rule" id="MF_01539"/>
    </source>
</evidence>
<reference evidence="5" key="1">
    <citation type="submission" date="2021-10" db="EMBL/GenBank/DDBJ databases">
        <title>Anaerobic single-cell dispensing facilitates the cultivation of human gut bacteria.</title>
        <authorList>
            <person name="Afrizal A."/>
        </authorList>
    </citation>
    <scope>NUCLEOTIDE SEQUENCE</scope>
    <source>
        <strain evidence="5">CLA-AA-H274</strain>
    </source>
</reference>
<keyword evidence="3" id="KW-0067">ATP-binding</keyword>
<protein>
    <recommendedName>
        <fullName evidence="3">tRNA(Met) cytidine acetate ligase</fullName>
        <ecNumber evidence="3">6.3.4.-</ecNumber>
    </recommendedName>
</protein>
<dbReference type="InterPro" id="IPR004821">
    <property type="entry name" value="Cyt_trans-like"/>
</dbReference>
<dbReference type="SUPFAM" id="SSF52374">
    <property type="entry name" value="Nucleotidylyl transferase"/>
    <property type="match status" value="1"/>
</dbReference>
<feature type="binding site" evidence="3">
    <location>
        <position position="217"/>
    </location>
    <ligand>
        <name>ATP</name>
        <dbReference type="ChEBI" id="CHEBI:30616"/>
    </ligand>
</feature>
<proteinExistence type="inferred from homology"/>
<comment type="catalytic activity">
    <reaction evidence="3">
        <text>cytidine(34) in elongator tRNA(Met) + acetate + ATP = N(4)-acetylcytidine(34) in elongator tRNA(Met) + AMP + diphosphate</text>
        <dbReference type="Rhea" id="RHEA:58144"/>
        <dbReference type="Rhea" id="RHEA-COMP:10693"/>
        <dbReference type="Rhea" id="RHEA-COMP:10694"/>
        <dbReference type="ChEBI" id="CHEBI:30089"/>
        <dbReference type="ChEBI" id="CHEBI:30616"/>
        <dbReference type="ChEBI" id="CHEBI:33019"/>
        <dbReference type="ChEBI" id="CHEBI:74900"/>
        <dbReference type="ChEBI" id="CHEBI:82748"/>
        <dbReference type="ChEBI" id="CHEBI:456215"/>
    </reaction>
</comment>
<dbReference type="Proteomes" id="UP001198962">
    <property type="component" value="Unassembled WGS sequence"/>
</dbReference>
<comment type="caution">
    <text evidence="3">Lacks conserved residue(s) required for the propagation of feature annotation.</text>
</comment>
<evidence type="ECO:0000256" key="1">
    <source>
        <dbReference type="ARBA" id="ARBA00022694"/>
    </source>
</evidence>
<comment type="caution">
    <text evidence="5">The sequence shown here is derived from an EMBL/GenBank/DDBJ whole genome shotgun (WGS) entry which is preliminary data.</text>
</comment>
<dbReference type="EC" id="6.3.4.-" evidence="3"/>
<evidence type="ECO:0000256" key="4">
    <source>
        <dbReference type="SAM" id="MobiDB-lite"/>
    </source>
</evidence>
<dbReference type="PANTHER" id="PTHR37825">
    <property type="entry name" value="TRNA(MET) CYTIDINE ACETATE LIGASE"/>
    <property type="match status" value="1"/>
</dbReference>
<name>A0AAE3DJ06_9FIRM</name>
<feature type="region of interest" description="Disordered" evidence="4">
    <location>
        <begin position="159"/>
        <end position="188"/>
    </location>
</feature>
<dbReference type="Gene3D" id="3.40.50.620">
    <property type="entry name" value="HUPs"/>
    <property type="match status" value="1"/>
</dbReference>
<accession>A0AAE3DJ06</accession>
<dbReference type="Pfam" id="PF05636">
    <property type="entry name" value="HIGH_NTase1"/>
    <property type="match status" value="1"/>
</dbReference>
<keyword evidence="3" id="KW-0436">Ligase</keyword>
<keyword evidence="6" id="KW-1185">Reference proteome</keyword>
<dbReference type="GO" id="GO:0000049">
    <property type="term" value="F:tRNA binding"/>
    <property type="evidence" value="ECO:0007669"/>
    <property type="project" value="UniProtKB-KW"/>
</dbReference>
<comment type="function">
    <text evidence="3">Catalyzes the formation of N(4)-acetylcytidine (ac(4)C) at the wobble position of elongator tRNA(Met), using acetate and ATP as substrates. First activates an acetate ion to form acetyladenylate (Ac-AMP) and then transfers the acetyl group to tRNA to form ac(4)C34.</text>
</comment>